<dbReference type="Proteomes" id="UP000225605">
    <property type="component" value="Unassembled WGS sequence"/>
</dbReference>
<sequence>MLKKLLAVGALSAVLLGGIGTASASGKSFGCSVVDQVPQKNGDIYTQYVIHKGNSFANAFTDKKTKITWYLKIGGKSCGNGYYYAFYEGRKY</sequence>
<reference evidence="4 6" key="2">
    <citation type="submission" date="2018-09" db="EMBL/GenBank/DDBJ databases">
        <title>Genomic Encyclopedia of Archaeal and Bacterial Type Strains, Phase II (KMG-II): from individual species to whole genera.</title>
        <authorList>
            <person name="Goeker M."/>
        </authorList>
    </citation>
    <scope>NUCLEOTIDE SEQUENCE [LARGE SCALE GENOMIC DNA]</scope>
    <source>
        <strain evidence="4 6">DSM 16337</strain>
    </source>
</reference>
<gene>
    <name evidence="4" type="ORF">BDE27_1494</name>
    <name evidence="3" type="ORF">Xehl_01892</name>
</gene>
<reference evidence="3 5" key="1">
    <citation type="journal article" date="2017" name="Nat. Microbiol.">
        <title>Natural product diversity associated with the nematode symbionts Photorhabdus and Xenorhabdus.</title>
        <authorList>
            <person name="Tobias N.J."/>
            <person name="Wolff H."/>
            <person name="Djahanschiri B."/>
            <person name="Grundmann F."/>
            <person name="Kronenwerth M."/>
            <person name="Shi Y.M."/>
            <person name="Simonyi S."/>
            <person name="Grun P."/>
            <person name="Shapiro-Ilan D."/>
            <person name="Pidot S.J."/>
            <person name="Stinear T.P."/>
            <person name="Ebersberger I."/>
            <person name="Bode H.B."/>
        </authorList>
    </citation>
    <scope>NUCLEOTIDE SEQUENCE [LARGE SCALE GENOMIC DNA]</scope>
    <source>
        <strain evidence="3 5">DSM 16337</strain>
    </source>
</reference>
<dbReference type="Pfam" id="PF12197">
    <property type="entry name" value="lci"/>
    <property type="match status" value="1"/>
</dbReference>
<evidence type="ECO:0000313" key="3">
    <source>
        <dbReference type="EMBL" id="PHM24642.1"/>
    </source>
</evidence>
<dbReference type="InterPro" id="IPR020976">
    <property type="entry name" value="Antimicrobial_lci"/>
</dbReference>
<keyword evidence="1" id="KW-0732">Signal</keyword>
<keyword evidence="6" id="KW-1185">Reference proteome</keyword>
<comment type="caution">
    <text evidence="3">The sequence shown here is derived from an EMBL/GenBank/DDBJ whole genome shotgun (WGS) entry which is preliminary data.</text>
</comment>
<proteinExistence type="predicted"/>
<dbReference type="RefSeq" id="WP_099132211.1">
    <property type="nucleotide sequence ID" value="NZ_CAWNOJ010000097.1"/>
</dbReference>
<organism evidence="3 5">
    <name type="scientific">Xenorhabdus ehlersii</name>
    <dbReference type="NCBI Taxonomy" id="290111"/>
    <lineage>
        <taxon>Bacteria</taxon>
        <taxon>Pseudomonadati</taxon>
        <taxon>Pseudomonadota</taxon>
        <taxon>Gammaproteobacteria</taxon>
        <taxon>Enterobacterales</taxon>
        <taxon>Morganellaceae</taxon>
        <taxon>Xenorhabdus</taxon>
    </lineage>
</organism>
<feature type="signal peptide" evidence="1">
    <location>
        <begin position="1"/>
        <end position="24"/>
    </location>
</feature>
<evidence type="ECO:0000259" key="2">
    <source>
        <dbReference type="Pfam" id="PF12197"/>
    </source>
</evidence>
<protein>
    <submittedName>
        <fullName evidence="4">Antimicrobial protein lci</fullName>
    </submittedName>
</protein>
<dbReference type="EMBL" id="RAQI01000002">
    <property type="protein sequence ID" value="RKE91279.1"/>
    <property type="molecule type" value="Genomic_DNA"/>
</dbReference>
<evidence type="ECO:0000313" key="5">
    <source>
        <dbReference type="Proteomes" id="UP000225605"/>
    </source>
</evidence>
<name>A0A2D0IS80_9GAMM</name>
<evidence type="ECO:0000313" key="6">
    <source>
        <dbReference type="Proteomes" id="UP000283568"/>
    </source>
</evidence>
<evidence type="ECO:0000313" key="4">
    <source>
        <dbReference type="EMBL" id="RKE91279.1"/>
    </source>
</evidence>
<dbReference type="Proteomes" id="UP000283568">
    <property type="component" value="Unassembled WGS sequence"/>
</dbReference>
<dbReference type="AlphaFoldDB" id="A0A2D0IS80"/>
<dbReference type="EMBL" id="NIBT01000008">
    <property type="protein sequence ID" value="PHM24642.1"/>
    <property type="molecule type" value="Genomic_DNA"/>
</dbReference>
<feature type="chain" id="PRO_5012858641" evidence="1">
    <location>
        <begin position="25"/>
        <end position="92"/>
    </location>
</feature>
<feature type="domain" description="LCI fold" evidence="2">
    <location>
        <begin position="55"/>
        <end position="90"/>
    </location>
</feature>
<accession>A0A2D0IS80</accession>
<evidence type="ECO:0000256" key="1">
    <source>
        <dbReference type="SAM" id="SignalP"/>
    </source>
</evidence>